<dbReference type="InterPro" id="IPR051275">
    <property type="entry name" value="Cell_adhesion_signaling"/>
</dbReference>
<accession>A0A0N5AV26</accession>
<evidence type="ECO:0000259" key="8">
    <source>
        <dbReference type="PROSITE" id="PS50853"/>
    </source>
</evidence>
<feature type="domain" description="Ig-like" evidence="7">
    <location>
        <begin position="421"/>
        <end position="492"/>
    </location>
</feature>
<dbReference type="SUPFAM" id="SSF48726">
    <property type="entry name" value="Immunoglobulin"/>
    <property type="match status" value="6"/>
</dbReference>
<organism evidence="9 10">
    <name type="scientific">Syphacia muris</name>
    <dbReference type="NCBI Taxonomy" id="451379"/>
    <lineage>
        <taxon>Eukaryota</taxon>
        <taxon>Metazoa</taxon>
        <taxon>Ecdysozoa</taxon>
        <taxon>Nematoda</taxon>
        <taxon>Chromadorea</taxon>
        <taxon>Rhabditida</taxon>
        <taxon>Spirurina</taxon>
        <taxon>Oxyuridomorpha</taxon>
        <taxon>Oxyuroidea</taxon>
        <taxon>Oxyuridae</taxon>
        <taxon>Syphacia</taxon>
    </lineage>
</organism>
<sequence length="1158" mass="129286">MYAVLDFVDEKKAKIDDRGCEVIYESAYLLRPKIDPYYVDKSDDGPILECAFSSEYLNRTRYEPSWTAVFNGHPKLLTRSDDNFARDFYELIQNDDQYSLKLRSVDYQRNNGQYFCTILDKETGHQESASADVVVLVPPEKPIISDEPTAHVTENDFVTVECRSSFGNPPPMFRWKFSNNTEIPEQWYQVKLQSSSATSVSTLQWRVSSFDNGEAVICEIWNKALPEGHYYEASSKPLNVFYRPKVLVGPVNEYNVEEGGEVEVTCSADGNPTPTKFEWNNINTGERYEAAIWTFTAEKRNSGELRCKATNRVDSGYGTLKLNVLYAPVISVQDVYTPIKGDSLVMNCTTDSNPSVDTVYWQLPNGTKHNDSILRISSVSRTDSGNYTCFATNILTVHGNPPRSYPRTSSAVSTVNVRSKPGRAAIHVSERVIITGTRVVLTCNVSDLGSPKAQYRWTSHTEDDAYHGIEQASNYIVIEHASLKNSGEYYCTPFNEIGDGEGARYLLQVIEPPKIITPLPETKNLNGENPTLYCEAEGYPAPEIRWLKNGFDITDTDNTQWSFITERNDESCSVGKYCSVVVSSRMEFLKPLKWSDKGVYTCIAKNTAEDLAAESTSRISVFHNPVILNEKYPNESLAAAENSDTARITCSVSANPTPRIEWSRGDENLFSGTSRYAIHTTAVVGKVDEFESVLEISDLNEGDYGPYICRAYGDTGAEAEVVINLQSKSRPQLLKTLRLFATSSTWLLIGWQPGFNGGEQQKFQIEYRKTNPWKDVPEGAEPVAFYASSHNISSVILYGDNKKFGMRYRRNADYTKFLVYNLTNLQPLSNYWIRMRAKNSLGESDWTPILTAVTGDVAELVRLPRPQSLVYNTNEKSIGFQDPEMNGLCLLLLVNNEQNPDTKEPNWRLAGCYPESPILNIESANQFRARFCLQQNISMCSKPADIIVTATLLSSAWKYALPGAVVALSLVLLSLTFLVCCFLRKYSVCGKKKLKSGGALFEKKKPDVSVPLPQSDGKNAVVHGSHSDSGIFTLGSLPNNQPAGQQNVNGAPENNVPFDGTANEWCENDQNEFNNDPYIQEYSNGQYVAAKDAFPGPPPIQGGNFFYDGFTPCDGQAFGEQQNSIDGFPATIYEDQEDSDETTCSVSGGRRVMREIIV</sequence>
<evidence type="ECO:0000256" key="5">
    <source>
        <dbReference type="ARBA" id="ARBA00023319"/>
    </source>
</evidence>
<keyword evidence="6" id="KW-0812">Transmembrane</keyword>
<feature type="domain" description="Ig-like" evidence="7">
    <location>
        <begin position="139"/>
        <end position="239"/>
    </location>
</feature>
<dbReference type="SUPFAM" id="SSF49265">
    <property type="entry name" value="Fibronectin type III"/>
    <property type="match status" value="1"/>
</dbReference>
<dbReference type="InterPro" id="IPR036116">
    <property type="entry name" value="FN3_sf"/>
</dbReference>
<feature type="domain" description="Ig-like" evidence="7">
    <location>
        <begin position="32"/>
        <end position="132"/>
    </location>
</feature>
<feature type="domain" description="Ig-like" evidence="7">
    <location>
        <begin position="625"/>
        <end position="724"/>
    </location>
</feature>
<dbReference type="PANTHER" id="PTHR11640">
    <property type="entry name" value="NEPHRIN"/>
    <property type="match status" value="1"/>
</dbReference>
<proteinExistence type="predicted"/>
<keyword evidence="4" id="KW-0325">Glycoprotein</keyword>
<evidence type="ECO:0000256" key="6">
    <source>
        <dbReference type="SAM" id="Phobius"/>
    </source>
</evidence>
<keyword evidence="2 6" id="KW-0472">Membrane</keyword>
<evidence type="ECO:0000256" key="3">
    <source>
        <dbReference type="ARBA" id="ARBA00023157"/>
    </source>
</evidence>
<feature type="domain" description="Ig-like" evidence="7">
    <location>
        <begin position="244"/>
        <end position="413"/>
    </location>
</feature>
<dbReference type="GO" id="GO:0098609">
    <property type="term" value="P:cell-cell adhesion"/>
    <property type="evidence" value="ECO:0007669"/>
    <property type="project" value="TreeGrafter"/>
</dbReference>
<comment type="subcellular location">
    <subcellularLocation>
        <location evidence="1">Membrane</location>
        <topology evidence="1">Single-pass type I membrane protein</topology>
    </subcellularLocation>
</comment>
<evidence type="ECO:0000256" key="2">
    <source>
        <dbReference type="ARBA" id="ARBA00023136"/>
    </source>
</evidence>
<dbReference type="Pfam" id="PF13927">
    <property type="entry name" value="Ig_3"/>
    <property type="match status" value="3"/>
</dbReference>
<keyword evidence="3" id="KW-1015">Disulfide bond</keyword>
<feature type="transmembrane region" description="Helical" evidence="6">
    <location>
        <begin position="959"/>
        <end position="983"/>
    </location>
</feature>
<evidence type="ECO:0000256" key="4">
    <source>
        <dbReference type="ARBA" id="ARBA00023180"/>
    </source>
</evidence>
<dbReference type="Gene3D" id="2.60.40.10">
    <property type="entry name" value="Immunoglobulins"/>
    <property type="match status" value="7"/>
</dbReference>
<evidence type="ECO:0000259" key="7">
    <source>
        <dbReference type="PROSITE" id="PS50835"/>
    </source>
</evidence>
<dbReference type="SMART" id="SM00060">
    <property type="entry name" value="FN3"/>
    <property type="match status" value="1"/>
</dbReference>
<dbReference type="InterPro" id="IPR013162">
    <property type="entry name" value="CD80_C2-set"/>
</dbReference>
<dbReference type="CDD" id="cd00063">
    <property type="entry name" value="FN3"/>
    <property type="match status" value="1"/>
</dbReference>
<dbReference type="GO" id="GO:0005911">
    <property type="term" value="C:cell-cell junction"/>
    <property type="evidence" value="ECO:0007669"/>
    <property type="project" value="TreeGrafter"/>
</dbReference>
<dbReference type="Pfam" id="PF08205">
    <property type="entry name" value="C2-set_2"/>
    <property type="match status" value="1"/>
</dbReference>
<dbReference type="AlphaFoldDB" id="A0A0N5AV26"/>
<dbReference type="InterPro" id="IPR003598">
    <property type="entry name" value="Ig_sub2"/>
</dbReference>
<feature type="domain" description="Ig-like" evidence="7">
    <location>
        <begin position="513"/>
        <end position="620"/>
    </location>
</feature>
<dbReference type="InterPro" id="IPR003599">
    <property type="entry name" value="Ig_sub"/>
</dbReference>
<evidence type="ECO:0000313" key="9">
    <source>
        <dbReference type="Proteomes" id="UP000046393"/>
    </source>
</evidence>
<dbReference type="SMART" id="SM00409">
    <property type="entry name" value="IG"/>
    <property type="match status" value="6"/>
</dbReference>
<dbReference type="PANTHER" id="PTHR11640:SF134">
    <property type="entry name" value="ECHINOID, ISOFORM A-RELATED"/>
    <property type="match status" value="1"/>
</dbReference>
<dbReference type="Pfam" id="PF24665">
    <property type="entry name" value="DUF7652"/>
    <property type="match status" value="1"/>
</dbReference>
<dbReference type="InterPro" id="IPR007110">
    <property type="entry name" value="Ig-like_dom"/>
</dbReference>
<evidence type="ECO:0000313" key="10">
    <source>
        <dbReference type="WBParaSite" id="SMUV_0000873001-mRNA-1"/>
    </source>
</evidence>
<dbReference type="PROSITE" id="PS50853">
    <property type="entry name" value="FN3"/>
    <property type="match status" value="1"/>
</dbReference>
<dbReference type="STRING" id="451379.A0A0N5AV26"/>
<dbReference type="PROSITE" id="PS50835">
    <property type="entry name" value="IG_LIKE"/>
    <property type="match status" value="6"/>
</dbReference>
<feature type="domain" description="Fibronectin type-III" evidence="8">
    <location>
        <begin position="730"/>
        <end position="857"/>
    </location>
</feature>
<dbReference type="InterPro" id="IPR056069">
    <property type="entry name" value="DUF7652"/>
</dbReference>
<dbReference type="Proteomes" id="UP000046393">
    <property type="component" value="Unplaced"/>
</dbReference>
<dbReference type="InterPro" id="IPR036179">
    <property type="entry name" value="Ig-like_dom_sf"/>
</dbReference>
<dbReference type="GO" id="GO:0050839">
    <property type="term" value="F:cell adhesion molecule binding"/>
    <property type="evidence" value="ECO:0007669"/>
    <property type="project" value="TreeGrafter"/>
</dbReference>
<dbReference type="InterPro" id="IPR013783">
    <property type="entry name" value="Ig-like_fold"/>
</dbReference>
<keyword evidence="9" id="KW-1185">Reference proteome</keyword>
<protein>
    <submittedName>
        <fullName evidence="10">Hemicentin-2</fullName>
    </submittedName>
</protein>
<dbReference type="WBParaSite" id="SMUV_0000873001-mRNA-1">
    <property type="protein sequence ID" value="SMUV_0000873001-mRNA-1"/>
    <property type="gene ID" value="SMUV_0000873001"/>
</dbReference>
<name>A0A0N5AV26_9BILA</name>
<dbReference type="InterPro" id="IPR003961">
    <property type="entry name" value="FN3_dom"/>
</dbReference>
<evidence type="ECO:0000256" key="1">
    <source>
        <dbReference type="ARBA" id="ARBA00004479"/>
    </source>
</evidence>
<reference evidence="10" key="1">
    <citation type="submission" date="2016-04" db="UniProtKB">
        <authorList>
            <consortium name="WormBaseParasite"/>
        </authorList>
    </citation>
    <scope>IDENTIFICATION</scope>
</reference>
<dbReference type="CDD" id="cd00096">
    <property type="entry name" value="Ig"/>
    <property type="match status" value="2"/>
</dbReference>
<keyword evidence="5" id="KW-0393">Immunoglobulin domain</keyword>
<dbReference type="GO" id="GO:0005886">
    <property type="term" value="C:plasma membrane"/>
    <property type="evidence" value="ECO:0007669"/>
    <property type="project" value="TreeGrafter"/>
</dbReference>
<keyword evidence="6" id="KW-1133">Transmembrane helix</keyword>
<dbReference type="SMART" id="SM00408">
    <property type="entry name" value="IGc2"/>
    <property type="match status" value="6"/>
</dbReference>